<keyword evidence="2" id="KW-0732">Signal</keyword>
<dbReference type="PANTHER" id="PTHR31414:SF13">
    <property type="entry name" value="TRANSMEMBRANE PROTEIN"/>
    <property type="match status" value="1"/>
</dbReference>
<evidence type="ECO:0000256" key="2">
    <source>
        <dbReference type="SAM" id="SignalP"/>
    </source>
</evidence>
<feature type="chain" id="PRO_5043038797" description="Transmembrane protein" evidence="2">
    <location>
        <begin position="30"/>
        <end position="252"/>
    </location>
</feature>
<keyword evidence="1" id="KW-0472">Membrane</keyword>
<dbReference type="GO" id="GO:0005886">
    <property type="term" value="C:plasma membrane"/>
    <property type="evidence" value="ECO:0007669"/>
    <property type="project" value="TreeGrafter"/>
</dbReference>
<proteinExistence type="predicted"/>
<reference evidence="3 4" key="1">
    <citation type="journal article" date="2024" name="Plant J.">
        <title>Genome sequences and population genomics reveal climatic adaptation and genomic divergence between two closely related sweetgum species.</title>
        <authorList>
            <person name="Xu W.Q."/>
            <person name="Ren C.Q."/>
            <person name="Zhang X.Y."/>
            <person name="Comes H.P."/>
            <person name="Liu X.H."/>
            <person name="Li Y.G."/>
            <person name="Kettle C.J."/>
            <person name="Jalonen R."/>
            <person name="Gaisberger H."/>
            <person name="Ma Y.Z."/>
            <person name="Qiu Y.X."/>
        </authorList>
    </citation>
    <scope>NUCLEOTIDE SEQUENCE [LARGE SCALE GENOMIC DNA]</scope>
    <source>
        <strain evidence="3">Hangzhou</strain>
    </source>
</reference>
<evidence type="ECO:0000313" key="3">
    <source>
        <dbReference type="EMBL" id="KAK9280378.1"/>
    </source>
</evidence>
<evidence type="ECO:0000313" key="4">
    <source>
        <dbReference type="Proteomes" id="UP001415857"/>
    </source>
</evidence>
<evidence type="ECO:0000256" key="1">
    <source>
        <dbReference type="SAM" id="Phobius"/>
    </source>
</evidence>
<sequence>MLCHRTLPFCSLLLTFLFFSSIFFSLSHGDSHFARLQISPTSEWENEGEYGVGFSRGTRMSAVEGPYGEPAAVEYSSFVLAAERTNRKDPLNGFRRYTGGWNISERHYWASVGFTAVPLFVIAVVWFLGFGLCLSIICLCYFCFKRKPYGYSGIAYAVSLIFLILFTISAIIGCVVLYTGQGRFHRSTTNTLAYVENQAENTVEKLKEVSDYLASAKQIGVDKVFLPSNVQTDIDQIGTQIIFLLVTLPTEL</sequence>
<dbReference type="AlphaFoldDB" id="A0AAP0RMS1"/>
<dbReference type="EMBL" id="JBBPBK010000008">
    <property type="protein sequence ID" value="KAK9280378.1"/>
    <property type="molecule type" value="Genomic_DNA"/>
</dbReference>
<keyword evidence="4" id="KW-1185">Reference proteome</keyword>
<feature type="transmembrane region" description="Helical" evidence="1">
    <location>
        <begin position="116"/>
        <end position="142"/>
    </location>
</feature>
<feature type="signal peptide" evidence="2">
    <location>
        <begin position="1"/>
        <end position="29"/>
    </location>
</feature>
<accession>A0AAP0RMS1</accession>
<name>A0AAP0RMS1_LIQFO</name>
<keyword evidence="1" id="KW-1133">Transmembrane helix</keyword>
<dbReference type="GO" id="GO:0009506">
    <property type="term" value="C:plasmodesma"/>
    <property type="evidence" value="ECO:0007669"/>
    <property type="project" value="TreeGrafter"/>
</dbReference>
<protein>
    <recommendedName>
        <fullName evidence="5">Transmembrane protein</fullName>
    </recommendedName>
</protein>
<comment type="caution">
    <text evidence="3">The sequence shown here is derived from an EMBL/GenBank/DDBJ whole genome shotgun (WGS) entry which is preliminary data.</text>
</comment>
<dbReference type="PANTHER" id="PTHR31414">
    <property type="entry name" value="TRANSMEMBRANE PROTEIN DDB_G0292058"/>
    <property type="match status" value="1"/>
</dbReference>
<dbReference type="InterPro" id="IPR040283">
    <property type="entry name" value="DDB_G0292058-like"/>
</dbReference>
<evidence type="ECO:0008006" key="5">
    <source>
        <dbReference type="Google" id="ProtNLM"/>
    </source>
</evidence>
<gene>
    <name evidence="3" type="ORF">L1049_014067</name>
</gene>
<feature type="transmembrane region" description="Helical" evidence="1">
    <location>
        <begin position="154"/>
        <end position="178"/>
    </location>
</feature>
<dbReference type="Proteomes" id="UP001415857">
    <property type="component" value="Unassembled WGS sequence"/>
</dbReference>
<organism evidence="3 4">
    <name type="scientific">Liquidambar formosana</name>
    <name type="common">Formosan gum</name>
    <dbReference type="NCBI Taxonomy" id="63359"/>
    <lineage>
        <taxon>Eukaryota</taxon>
        <taxon>Viridiplantae</taxon>
        <taxon>Streptophyta</taxon>
        <taxon>Embryophyta</taxon>
        <taxon>Tracheophyta</taxon>
        <taxon>Spermatophyta</taxon>
        <taxon>Magnoliopsida</taxon>
        <taxon>eudicotyledons</taxon>
        <taxon>Gunneridae</taxon>
        <taxon>Pentapetalae</taxon>
        <taxon>Saxifragales</taxon>
        <taxon>Altingiaceae</taxon>
        <taxon>Liquidambar</taxon>
    </lineage>
</organism>
<keyword evidence="1" id="KW-0812">Transmembrane</keyword>